<dbReference type="AlphaFoldDB" id="A0A953HS20"/>
<sequence>MILSLLVVILTFAAMEVVAWATHKYLMHGFLWFLHIDHHQPEPHYRFQRNDAFFLIFALPALVLLYLGREHWMTDLRFAIGVGITLYGIAYFLVHDVMIHGRFVWFKNVDHPYFKAIRKAHHAHHRHRGKEDGESFGMLWAPMKYFRTSKKSSS</sequence>
<protein>
    <submittedName>
        <fullName evidence="5">Fatty acid hydroxylase</fullName>
    </submittedName>
</protein>
<proteinExistence type="inferred from homology"/>
<accession>A0A953HS20</accession>
<keyword evidence="2" id="KW-0125">Carotenoid biosynthesis</keyword>
<keyword evidence="4" id="KW-0472">Membrane</keyword>
<comment type="similarity">
    <text evidence="1">Belongs to the sterol desaturase family.</text>
</comment>
<dbReference type="RefSeq" id="WP_222581748.1">
    <property type="nucleotide sequence ID" value="NZ_JAHVHU010000026.1"/>
</dbReference>
<keyword evidence="4" id="KW-1133">Transmembrane helix</keyword>
<dbReference type="InterPro" id="IPR045019">
    <property type="entry name" value="BETA-OHASE-like"/>
</dbReference>
<dbReference type="EMBL" id="JAHVHU010000026">
    <property type="protein sequence ID" value="MBY5960199.1"/>
    <property type="molecule type" value="Genomic_DNA"/>
</dbReference>
<dbReference type="PANTHER" id="PTHR31899">
    <property type="entry name" value="BETA-CAROTENE 3-HYDROXYLASE 1, CHLOROPLASTIC"/>
    <property type="match status" value="1"/>
</dbReference>
<feature type="transmembrane region" description="Helical" evidence="4">
    <location>
        <begin position="76"/>
        <end position="94"/>
    </location>
</feature>
<keyword evidence="3" id="KW-0560">Oxidoreductase</keyword>
<evidence type="ECO:0000256" key="1">
    <source>
        <dbReference type="ARBA" id="ARBA00009324"/>
    </source>
</evidence>
<keyword evidence="4" id="KW-0812">Transmembrane</keyword>
<dbReference type="GO" id="GO:0016123">
    <property type="term" value="P:xanthophyll biosynthetic process"/>
    <property type="evidence" value="ECO:0007669"/>
    <property type="project" value="TreeGrafter"/>
</dbReference>
<evidence type="ECO:0000313" key="6">
    <source>
        <dbReference type="Proteomes" id="UP000753961"/>
    </source>
</evidence>
<feature type="transmembrane region" description="Helical" evidence="4">
    <location>
        <begin position="52"/>
        <end position="69"/>
    </location>
</feature>
<reference evidence="5" key="1">
    <citation type="submission" date="2021-06" db="EMBL/GenBank/DDBJ databases">
        <title>44 bacteria genomes isolated from Dapeng, Shenzhen.</title>
        <authorList>
            <person name="Zheng W."/>
            <person name="Yu S."/>
            <person name="Huang Y."/>
        </authorList>
    </citation>
    <scope>NUCLEOTIDE SEQUENCE</scope>
    <source>
        <strain evidence="5">DP5N28-2</strain>
    </source>
</reference>
<keyword evidence="6" id="KW-1185">Reference proteome</keyword>
<dbReference type="GO" id="GO:0016119">
    <property type="term" value="P:carotene metabolic process"/>
    <property type="evidence" value="ECO:0007669"/>
    <property type="project" value="TreeGrafter"/>
</dbReference>
<dbReference type="GO" id="GO:0010291">
    <property type="term" value="F:beta-carotene 3-hydroxylase activity"/>
    <property type="evidence" value="ECO:0007669"/>
    <property type="project" value="TreeGrafter"/>
</dbReference>
<dbReference type="PANTHER" id="PTHR31899:SF9">
    <property type="entry name" value="BETA-CAROTENE 3-HYDROXYLASE 1, CHLOROPLASTIC"/>
    <property type="match status" value="1"/>
</dbReference>
<name>A0A953HS20_9BACT</name>
<comment type="caution">
    <text evidence="5">The sequence shown here is derived from an EMBL/GenBank/DDBJ whole genome shotgun (WGS) entry which is preliminary data.</text>
</comment>
<evidence type="ECO:0000313" key="5">
    <source>
        <dbReference type="EMBL" id="MBY5960199.1"/>
    </source>
</evidence>
<evidence type="ECO:0000256" key="3">
    <source>
        <dbReference type="ARBA" id="ARBA00023002"/>
    </source>
</evidence>
<dbReference type="Proteomes" id="UP000753961">
    <property type="component" value="Unassembled WGS sequence"/>
</dbReference>
<organism evidence="5 6">
    <name type="scientific">Membranihabitans marinus</name>
    <dbReference type="NCBI Taxonomy" id="1227546"/>
    <lineage>
        <taxon>Bacteria</taxon>
        <taxon>Pseudomonadati</taxon>
        <taxon>Bacteroidota</taxon>
        <taxon>Saprospiria</taxon>
        <taxon>Saprospirales</taxon>
        <taxon>Saprospiraceae</taxon>
        <taxon>Membranihabitans</taxon>
    </lineage>
</organism>
<gene>
    <name evidence="5" type="ORF">KUV50_18745</name>
</gene>
<evidence type="ECO:0000256" key="4">
    <source>
        <dbReference type="SAM" id="Phobius"/>
    </source>
</evidence>
<evidence type="ECO:0000256" key="2">
    <source>
        <dbReference type="ARBA" id="ARBA00022746"/>
    </source>
</evidence>